<protein>
    <submittedName>
        <fullName evidence="1">Uncharacterized protein</fullName>
    </submittedName>
</protein>
<evidence type="ECO:0000313" key="2">
    <source>
        <dbReference type="Proteomes" id="UP000297998"/>
    </source>
</evidence>
<dbReference type="AlphaFoldDB" id="A0A4Z1BTX2"/>
<dbReference type="OrthoDB" id="1376102at2"/>
<dbReference type="RefSeq" id="WP_135834842.1">
    <property type="nucleotide sequence ID" value="NZ_CAUQWU010000009.1"/>
</dbReference>
<name>A0A4Z1BTX2_9FLAO</name>
<accession>A0A4Z1BTX2</accession>
<keyword evidence="2" id="KW-1185">Reference proteome</keyword>
<reference evidence="1 2" key="1">
    <citation type="submission" date="2019-03" db="EMBL/GenBank/DDBJ databases">
        <title>Empedobacter tilapiae sp. nov., isolated from an intestine of Nile tilapia Oreochromis niloticus.</title>
        <authorList>
            <person name="Kim Y.-O."/>
            <person name="Yoon J.-H."/>
        </authorList>
    </citation>
    <scope>NUCLEOTIDE SEQUENCE [LARGE SCALE GENOMIC DNA]</scope>
    <source>
        <strain evidence="1 2">MRS2</strain>
    </source>
</reference>
<dbReference type="EMBL" id="SRPE01000003">
    <property type="protein sequence ID" value="TGN29390.1"/>
    <property type="molecule type" value="Genomic_DNA"/>
</dbReference>
<evidence type="ECO:0000313" key="1">
    <source>
        <dbReference type="EMBL" id="TGN29390.1"/>
    </source>
</evidence>
<comment type="caution">
    <text evidence="1">The sequence shown here is derived from an EMBL/GenBank/DDBJ whole genome shotgun (WGS) entry which is preliminary data.</text>
</comment>
<organism evidence="1 2">
    <name type="scientific">Empedobacter tilapiae</name>
    <dbReference type="NCBI Taxonomy" id="2491114"/>
    <lineage>
        <taxon>Bacteria</taxon>
        <taxon>Pseudomonadati</taxon>
        <taxon>Bacteroidota</taxon>
        <taxon>Flavobacteriia</taxon>
        <taxon>Flavobacteriales</taxon>
        <taxon>Weeksellaceae</taxon>
        <taxon>Empedobacter</taxon>
    </lineage>
</organism>
<sequence length="277" mass="32401">MNNIFKTLLFILVSHVVYGQETFQFQIQFQPKSSYKTNLEMNLNMKMHVSGSEKNVGINDLDSKMLMNFEMLTKTDIVNKEGKLPFEISYTDLDTKMFMNGQEIPNVTEKSKELILGIKLKGFETEKGREYSYEGDSEKMKETYENMMSSMSMLTFYPKEVFKVGDSKEVHIPFKMPLQQGMQMEMNLKAEYTLTKLDNDNAYFDIKMYSEGDIKPSNQFNIHIDQYQLRGKLIMNRKDQNINHSELSGPMNMTLEMNNMKVKMNSENNYKTHSIKL</sequence>
<gene>
    <name evidence="1" type="ORF">E4J94_05455</name>
</gene>
<proteinExistence type="predicted"/>
<dbReference type="Proteomes" id="UP000297998">
    <property type="component" value="Unassembled WGS sequence"/>
</dbReference>